<comment type="caution">
    <text evidence="1">The sequence shown here is derived from an EMBL/GenBank/DDBJ whole genome shotgun (WGS) entry which is preliminary data.</text>
</comment>
<evidence type="ECO:0000313" key="1">
    <source>
        <dbReference type="EMBL" id="TCS73489.1"/>
    </source>
</evidence>
<keyword evidence="2" id="KW-1185">Reference proteome</keyword>
<dbReference type="RefSeq" id="WP_126458939.1">
    <property type="nucleotide sequence ID" value="NZ_AP018721.1"/>
</dbReference>
<sequence>MSERLSLKEALYAQITAAGAYYAVASPTPDPSRKLLINIMKEGHKGTLNQGRLMAWTGTRSLEQALQLLYRLQQLDFVQGASAPSAPPQDNLETMLPALLGGLSQAGRALLADDNGFYLGSAGFLHEAAEEIAALAGDILSLSQRHARLLKNNLNIGSSAWAIADPSGNAELGFYPLHVGKQSFVLIIGGTPQLQGDGFVTLVQALSRRYA</sequence>
<organism evidence="1 2">
    <name type="scientific">Sulfuritortus calidifontis</name>
    <dbReference type="NCBI Taxonomy" id="1914471"/>
    <lineage>
        <taxon>Bacteria</taxon>
        <taxon>Pseudomonadati</taxon>
        <taxon>Pseudomonadota</taxon>
        <taxon>Betaproteobacteria</taxon>
        <taxon>Nitrosomonadales</taxon>
        <taxon>Thiobacillaceae</taxon>
        <taxon>Sulfuritortus</taxon>
    </lineage>
</organism>
<proteinExistence type="predicted"/>
<dbReference type="Proteomes" id="UP000295135">
    <property type="component" value="Unassembled WGS sequence"/>
</dbReference>
<name>A0A4R3JY77_9PROT</name>
<dbReference type="AlphaFoldDB" id="A0A4R3JY77"/>
<protein>
    <recommendedName>
        <fullName evidence="3">Roadblock/LC7 domain-containing protein</fullName>
    </recommendedName>
</protein>
<dbReference type="SUPFAM" id="SSF103196">
    <property type="entry name" value="Roadblock/LC7 domain"/>
    <property type="match status" value="1"/>
</dbReference>
<dbReference type="EMBL" id="SLZY01000002">
    <property type="protein sequence ID" value="TCS73489.1"/>
    <property type="molecule type" value="Genomic_DNA"/>
</dbReference>
<dbReference type="OrthoDB" id="5295752at2"/>
<evidence type="ECO:0000313" key="2">
    <source>
        <dbReference type="Proteomes" id="UP000295135"/>
    </source>
</evidence>
<gene>
    <name evidence="1" type="ORF">EDC61_102267</name>
</gene>
<accession>A0A4R3JY77</accession>
<reference evidence="1 2" key="1">
    <citation type="submission" date="2019-03" db="EMBL/GenBank/DDBJ databases">
        <title>Genomic Encyclopedia of Type Strains, Phase IV (KMG-IV): sequencing the most valuable type-strain genomes for metagenomic binning, comparative biology and taxonomic classification.</title>
        <authorList>
            <person name="Goeker M."/>
        </authorList>
    </citation>
    <scope>NUCLEOTIDE SEQUENCE [LARGE SCALE GENOMIC DNA]</scope>
    <source>
        <strain evidence="1 2">DSM 103923</strain>
    </source>
</reference>
<evidence type="ECO:0008006" key="3">
    <source>
        <dbReference type="Google" id="ProtNLM"/>
    </source>
</evidence>